<evidence type="ECO:0000259" key="1">
    <source>
        <dbReference type="PROSITE" id="PS50943"/>
    </source>
</evidence>
<proteinExistence type="predicted"/>
<sequence>MARAALGLGVRELAKAAEVSPDTVARLERGEELKERTVAAIQAALEAAGVEFIAENGGGAGVRLRKP</sequence>
<organism evidence="2 3">
    <name type="scientific">Plantimonas leprariae</name>
    <dbReference type="NCBI Taxonomy" id="2615207"/>
    <lineage>
        <taxon>Bacteria</taxon>
        <taxon>Pseudomonadati</taxon>
        <taxon>Pseudomonadota</taxon>
        <taxon>Alphaproteobacteria</taxon>
        <taxon>Hyphomicrobiales</taxon>
        <taxon>Aurantimonadaceae</taxon>
        <taxon>Plantimonas</taxon>
    </lineage>
</organism>
<reference evidence="2 3" key="1">
    <citation type="submission" date="2019-09" db="EMBL/GenBank/DDBJ databases">
        <title>YIM 132180 draft genome.</title>
        <authorList>
            <person name="Zhang K."/>
        </authorList>
    </citation>
    <scope>NUCLEOTIDE SEQUENCE [LARGE SCALE GENOMIC DNA]</scope>
    <source>
        <strain evidence="2 3">YIM 132180</strain>
    </source>
</reference>
<dbReference type="PROSITE" id="PS50943">
    <property type="entry name" value="HTH_CROC1"/>
    <property type="match status" value="1"/>
</dbReference>
<dbReference type="GO" id="GO:0003677">
    <property type="term" value="F:DNA binding"/>
    <property type="evidence" value="ECO:0007669"/>
    <property type="project" value="InterPro"/>
</dbReference>
<evidence type="ECO:0000313" key="2">
    <source>
        <dbReference type="EMBL" id="KAB0678039.1"/>
    </source>
</evidence>
<comment type="caution">
    <text evidence="2">The sequence shown here is derived from an EMBL/GenBank/DDBJ whole genome shotgun (WGS) entry which is preliminary data.</text>
</comment>
<dbReference type="SUPFAM" id="SSF47413">
    <property type="entry name" value="lambda repressor-like DNA-binding domains"/>
    <property type="match status" value="1"/>
</dbReference>
<accession>A0A7V7PML1</accession>
<dbReference type="InterPro" id="IPR010982">
    <property type="entry name" value="Lambda_DNA-bd_dom_sf"/>
</dbReference>
<dbReference type="Gene3D" id="1.10.260.40">
    <property type="entry name" value="lambda repressor-like DNA-binding domains"/>
    <property type="match status" value="1"/>
</dbReference>
<dbReference type="InterPro" id="IPR001387">
    <property type="entry name" value="Cro/C1-type_HTH"/>
</dbReference>
<feature type="domain" description="HTH cro/C1-type" evidence="1">
    <location>
        <begin position="2"/>
        <end position="52"/>
    </location>
</feature>
<name>A0A7V7PML1_9HYPH</name>
<dbReference type="Proteomes" id="UP000432089">
    <property type="component" value="Unassembled WGS sequence"/>
</dbReference>
<dbReference type="RefSeq" id="WP_150971541.1">
    <property type="nucleotide sequence ID" value="NZ_VZDO01000014.1"/>
</dbReference>
<protein>
    <submittedName>
        <fullName evidence="2">Helix-turn-helix transcriptional regulator</fullName>
    </submittedName>
</protein>
<keyword evidence="3" id="KW-1185">Reference proteome</keyword>
<dbReference type="Pfam" id="PF13560">
    <property type="entry name" value="HTH_31"/>
    <property type="match status" value="1"/>
</dbReference>
<dbReference type="AlphaFoldDB" id="A0A7V7PML1"/>
<evidence type="ECO:0000313" key="3">
    <source>
        <dbReference type="Proteomes" id="UP000432089"/>
    </source>
</evidence>
<dbReference type="EMBL" id="VZDO01000014">
    <property type="protein sequence ID" value="KAB0678039.1"/>
    <property type="molecule type" value="Genomic_DNA"/>
</dbReference>
<gene>
    <name evidence="2" type="ORF">F6X38_16565</name>
</gene>